<evidence type="ECO:0000256" key="10">
    <source>
        <dbReference type="ARBA" id="ARBA00023136"/>
    </source>
</evidence>
<evidence type="ECO:0000256" key="7">
    <source>
        <dbReference type="ARBA" id="ARBA00022989"/>
    </source>
</evidence>
<evidence type="ECO:0000256" key="4">
    <source>
        <dbReference type="ARBA" id="ARBA00022547"/>
    </source>
</evidence>
<keyword evidence="11" id="KW-0066">ATP synthesis</keyword>
<evidence type="ECO:0000256" key="6">
    <source>
        <dbReference type="ARBA" id="ARBA00022781"/>
    </source>
</evidence>
<dbReference type="AlphaFoldDB" id="Q2TCU7"/>
<protein>
    <recommendedName>
        <fullName evidence="12">ATP synthase complex subunit 8</fullName>
    </recommendedName>
</protein>
<sequence length="53" mass="6446">MPQLIPNPWFSIMMITWMALLAMLLTKMIKYETTNTTLPIKEQKQFTSWNWPW</sequence>
<name>Q2TCU7_SIPAN</name>
<evidence type="ECO:0000256" key="1">
    <source>
        <dbReference type="ARBA" id="ARBA00004304"/>
    </source>
</evidence>
<evidence type="ECO:0000256" key="11">
    <source>
        <dbReference type="ARBA" id="ARBA00023310"/>
    </source>
</evidence>
<gene>
    <name evidence="14" type="primary">ATP8</name>
</gene>
<comment type="subcellular location">
    <subcellularLocation>
        <location evidence="1 12">Mitochondrion membrane</location>
        <topology evidence="1 12">Single-pass membrane protein</topology>
    </subcellularLocation>
</comment>
<evidence type="ECO:0000256" key="9">
    <source>
        <dbReference type="ARBA" id="ARBA00023128"/>
    </source>
</evidence>
<feature type="transmembrane region" description="Helical" evidence="13">
    <location>
        <begin position="6"/>
        <end position="25"/>
    </location>
</feature>
<dbReference type="GO" id="GO:0031966">
    <property type="term" value="C:mitochondrial membrane"/>
    <property type="evidence" value="ECO:0007669"/>
    <property type="project" value="UniProtKB-SubCell"/>
</dbReference>
<evidence type="ECO:0000256" key="3">
    <source>
        <dbReference type="ARBA" id="ARBA00022448"/>
    </source>
</evidence>
<dbReference type="GO" id="GO:0015078">
    <property type="term" value="F:proton transmembrane transporter activity"/>
    <property type="evidence" value="ECO:0007669"/>
    <property type="project" value="InterPro"/>
</dbReference>
<keyword evidence="4 12" id="KW-0138">CF(0)</keyword>
<dbReference type="CTD" id="4509"/>
<proteinExistence type="inferred from homology"/>
<evidence type="ECO:0000256" key="5">
    <source>
        <dbReference type="ARBA" id="ARBA00022692"/>
    </source>
</evidence>
<dbReference type="PANTHER" id="PTHR39937:SF1">
    <property type="entry name" value="ATP SYNTHASE PROTEIN 8"/>
    <property type="match status" value="1"/>
</dbReference>
<dbReference type="Pfam" id="PF00895">
    <property type="entry name" value="ATP-synt_8"/>
    <property type="match status" value="1"/>
</dbReference>
<dbReference type="RefSeq" id="YP_525468.1">
    <property type="nucleotide sequence ID" value="NC_007911.1"/>
</dbReference>
<dbReference type="InterPro" id="IPR001421">
    <property type="entry name" value="ATP8_metazoa"/>
</dbReference>
<keyword evidence="5 12" id="KW-0812">Transmembrane</keyword>
<dbReference type="PANTHER" id="PTHR39937">
    <property type="entry name" value="ATP SYNTHASE PROTEIN 8"/>
    <property type="match status" value="1"/>
</dbReference>
<organism evidence="14">
    <name type="scientific">Siphonops annulatus</name>
    <name type="common">Ringed caecilian</name>
    <name type="synonym">Caecilia annulata</name>
    <dbReference type="NCBI Taxonomy" id="320579"/>
    <lineage>
        <taxon>Eukaryota</taxon>
        <taxon>Metazoa</taxon>
        <taxon>Chordata</taxon>
        <taxon>Craniata</taxon>
        <taxon>Vertebrata</taxon>
        <taxon>Euteleostomi</taxon>
        <taxon>Amphibia</taxon>
        <taxon>Gymnophiona</taxon>
        <taxon>Siphonopidae</taxon>
        <taxon>Siphonops</taxon>
    </lineage>
</organism>
<reference evidence="14" key="1">
    <citation type="journal article" date="2006" name="Mol. Biol. Evol.">
        <title>A hotspot of gene order rearrangement by tandem duplication and random loss in the vertebrate mitochondrial genome.</title>
        <authorList>
            <person name="San Mauro D."/>
            <person name="Gower D.J."/>
            <person name="Zardoya R."/>
            <person name="Wilkinson M."/>
        </authorList>
    </citation>
    <scope>NUCLEOTIDE SEQUENCE</scope>
</reference>
<keyword evidence="7 13" id="KW-1133">Transmembrane helix</keyword>
<dbReference type="EMBL" id="AY954506">
    <property type="protein sequence ID" value="AAX58665.1"/>
    <property type="molecule type" value="Genomic_DNA"/>
</dbReference>
<keyword evidence="6 12" id="KW-0375">Hydrogen ion transport</keyword>
<evidence type="ECO:0000256" key="13">
    <source>
        <dbReference type="SAM" id="Phobius"/>
    </source>
</evidence>
<geneLocation type="mitochondrion" evidence="14"/>
<dbReference type="GO" id="GO:0045259">
    <property type="term" value="C:proton-transporting ATP synthase complex"/>
    <property type="evidence" value="ECO:0007669"/>
    <property type="project" value="UniProtKB-KW"/>
</dbReference>
<keyword evidence="9 12" id="KW-0496">Mitochondrion</keyword>
<evidence type="ECO:0000256" key="8">
    <source>
        <dbReference type="ARBA" id="ARBA00023065"/>
    </source>
</evidence>
<evidence type="ECO:0000256" key="12">
    <source>
        <dbReference type="RuleBase" id="RU003661"/>
    </source>
</evidence>
<accession>Q2TCU7</accession>
<dbReference type="InterPro" id="IPR050635">
    <property type="entry name" value="ATPase_protein_8"/>
</dbReference>
<dbReference type="GO" id="GO:0015986">
    <property type="term" value="P:proton motive force-driven ATP synthesis"/>
    <property type="evidence" value="ECO:0007669"/>
    <property type="project" value="InterPro"/>
</dbReference>
<keyword evidence="10 13" id="KW-0472">Membrane</keyword>
<evidence type="ECO:0000313" key="14">
    <source>
        <dbReference type="EMBL" id="AAX58665.1"/>
    </source>
</evidence>
<keyword evidence="3 12" id="KW-0813">Transport</keyword>
<keyword evidence="8 12" id="KW-0406">Ion transport</keyword>
<evidence type="ECO:0000256" key="2">
    <source>
        <dbReference type="ARBA" id="ARBA00008892"/>
    </source>
</evidence>
<comment type="similarity">
    <text evidence="2 12">Belongs to the ATPase protein 8 family.</text>
</comment>
<dbReference type="GeneID" id="3964687"/>